<evidence type="ECO:0000313" key="2">
    <source>
        <dbReference type="Proteomes" id="UP000216021"/>
    </source>
</evidence>
<dbReference type="AlphaFoldDB" id="A0A1S8CP93"/>
<evidence type="ECO:0000313" key="1">
    <source>
        <dbReference type="EMBL" id="OMQ26922.1"/>
    </source>
</evidence>
<sequence>MTTFYSAKNNGFYDSSIKDLYLKSAIGWPDDALEITDDLYQSLLVGQAAGKAIQPDKKGRPALIELDIDRAAVVEQMKIQFMAIASAAIIPLQDAVDTGIATYNEKSRLIEWKKYRALLNRVDVANPEFPPKPE</sequence>
<protein>
    <recommendedName>
        <fullName evidence="3">Phage tail protein</fullName>
    </recommendedName>
</protein>
<comment type="caution">
    <text evidence="1">The sequence shown here is derived from an EMBL/GenBank/DDBJ whole genome shotgun (WGS) entry which is preliminary data.</text>
</comment>
<keyword evidence="2" id="KW-1185">Reference proteome</keyword>
<dbReference type="STRING" id="2034155.BMI79_00920"/>
<dbReference type="InterPro" id="IPR003458">
    <property type="entry name" value="Phage_T4_Gp38_tail_assem"/>
</dbReference>
<dbReference type="Pfam" id="PF02413">
    <property type="entry name" value="Caudo_TAP"/>
    <property type="match status" value="1"/>
</dbReference>
<dbReference type="RefSeq" id="WP_076939967.1">
    <property type="nucleotide sequence ID" value="NZ_MOXD01000001.1"/>
</dbReference>
<organism evidence="1 2">
    <name type="scientific">Serratia oryzae</name>
    <dbReference type="NCBI Taxonomy" id="2034155"/>
    <lineage>
        <taxon>Bacteria</taxon>
        <taxon>Pseudomonadati</taxon>
        <taxon>Pseudomonadota</taxon>
        <taxon>Gammaproteobacteria</taxon>
        <taxon>Enterobacterales</taxon>
        <taxon>Yersiniaceae</taxon>
        <taxon>Serratia</taxon>
    </lineage>
</organism>
<dbReference type="Proteomes" id="UP000216021">
    <property type="component" value="Unassembled WGS sequence"/>
</dbReference>
<gene>
    <name evidence="1" type="ORF">BMI79_00920</name>
</gene>
<evidence type="ECO:0008006" key="3">
    <source>
        <dbReference type="Google" id="ProtNLM"/>
    </source>
</evidence>
<dbReference type="OrthoDB" id="8596093at2"/>
<accession>A0A1S8CP93</accession>
<name>A0A1S8CP93_9GAMM</name>
<dbReference type="EMBL" id="MOXD01000001">
    <property type="protein sequence ID" value="OMQ26922.1"/>
    <property type="molecule type" value="Genomic_DNA"/>
</dbReference>
<reference evidence="1 2" key="1">
    <citation type="submission" date="2016-11" db="EMBL/GenBank/DDBJ databases">
        <title>Rahnella oryzae sp. nov., isolated from rice root.</title>
        <authorList>
            <person name="Zhang X.-X."/>
            <person name="Zhang J."/>
        </authorList>
    </citation>
    <scope>NUCLEOTIDE SEQUENCE [LARGE SCALE GENOMIC DNA]</scope>
    <source>
        <strain evidence="1 2">J11-6</strain>
    </source>
</reference>
<proteinExistence type="predicted"/>